<feature type="region of interest" description="Disordered" evidence="1">
    <location>
        <begin position="1"/>
        <end position="32"/>
    </location>
</feature>
<dbReference type="EMBL" id="JASNWA010000010">
    <property type="protein sequence ID" value="KAK3168294.1"/>
    <property type="molecule type" value="Genomic_DNA"/>
</dbReference>
<sequence>MTSYIDIPEVTSSADSETEDNPGQIYLDPNPPDNPNKVSDIFIHDFGLLPDTTSPGDLVCAAQATSGPSFVQVNALLNVMDFCSGGINITGLAPISNEYRQPTGGSQLSIQAIHLDNDVCYASEPAHWDEARCKYLVNRPIFECEPDSNPQTQIAKYGGTITADCLEVTLTPQPVPESVFCGAFDDGGGMGFKAFTPDEANDAIDKYCNSDTYTADPSYDTTPYGVRIIGYALDRFWYKNGVYCMTTSPRPPPPNIPADQSACHSDGSMDFELDVGVKFKTDQVRGFPTYSLALPVPLKENTNSKDSADRLSANEPLRCAKG</sequence>
<reference evidence="2" key="1">
    <citation type="submission" date="2022-11" db="EMBL/GenBank/DDBJ databases">
        <title>Chromosomal genome sequence assembly and mating type (MAT) locus characterization of the leprose asexual lichenized fungus Lepraria neglecta (Nyl.) Erichsen.</title>
        <authorList>
            <person name="Allen J.L."/>
            <person name="Pfeffer B."/>
        </authorList>
    </citation>
    <scope>NUCLEOTIDE SEQUENCE</scope>
    <source>
        <strain evidence="2">Allen 5258</strain>
    </source>
</reference>
<evidence type="ECO:0000313" key="2">
    <source>
        <dbReference type="EMBL" id="KAK3168294.1"/>
    </source>
</evidence>
<dbReference type="Proteomes" id="UP001276659">
    <property type="component" value="Unassembled WGS sequence"/>
</dbReference>
<organism evidence="2 3">
    <name type="scientific">Lepraria neglecta</name>
    <dbReference type="NCBI Taxonomy" id="209136"/>
    <lineage>
        <taxon>Eukaryota</taxon>
        <taxon>Fungi</taxon>
        <taxon>Dikarya</taxon>
        <taxon>Ascomycota</taxon>
        <taxon>Pezizomycotina</taxon>
        <taxon>Lecanoromycetes</taxon>
        <taxon>OSLEUM clade</taxon>
        <taxon>Lecanoromycetidae</taxon>
        <taxon>Lecanorales</taxon>
        <taxon>Lecanorineae</taxon>
        <taxon>Stereocaulaceae</taxon>
        <taxon>Lepraria</taxon>
    </lineage>
</organism>
<evidence type="ECO:0000313" key="3">
    <source>
        <dbReference type="Proteomes" id="UP001276659"/>
    </source>
</evidence>
<gene>
    <name evidence="2" type="ORF">OEA41_004741</name>
</gene>
<keyword evidence="3" id="KW-1185">Reference proteome</keyword>
<accession>A0AAE0DG51</accession>
<proteinExistence type="predicted"/>
<evidence type="ECO:0000256" key="1">
    <source>
        <dbReference type="SAM" id="MobiDB-lite"/>
    </source>
</evidence>
<comment type="caution">
    <text evidence="2">The sequence shown here is derived from an EMBL/GenBank/DDBJ whole genome shotgun (WGS) entry which is preliminary data.</text>
</comment>
<protein>
    <submittedName>
        <fullName evidence="2">Uncharacterized protein</fullName>
    </submittedName>
</protein>
<name>A0AAE0DG51_9LECA</name>
<feature type="region of interest" description="Disordered" evidence="1">
    <location>
        <begin position="299"/>
        <end position="322"/>
    </location>
</feature>
<dbReference type="AlphaFoldDB" id="A0AAE0DG51"/>